<reference evidence="2" key="2">
    <citation type="submission" date="2020-05" db="UniProtKB">
        <authorList>
            <consortium name="EnsemblMetazoa"/>
        </authorList>
    </citation>
    <scope>IDENTIFICATION</scope>
</reference>
<proteinExistence type="predicted"/>
<dbReference type="EMBL" id="KE524842">
    <property type="protein sequence ID" value="KFB37415.1"/>
    <property type="molecule type" value="Genomic_DNA"/>
</dbReference>
<dbReference type="AlphaFoldDB" id="A0A084VHH1"/>
<dbReference type="EMBL" id="ATLV01013171">
    <property type="status" value="NOT_ANNOTATED_CDS"/>
    <property type="molecule type" value="Genomic_DNA"/>
</dbReference>
<reference evidence="1 3" key="1">
    <citation type="journal article" date="2014" name="BMC Genomics">
        <title>Genome sequence of Anopheles sinensis provides insight into genetics basis of mosquito competence for malaria parasites.</title>
        <authorList>
            <person name="Zhou D."/>
            <person name="Zhang D."/>
            <person name="Ding G."/>
            <person name="Shi L."/>
            <person name="Hou Q."/>
            <person name="Ye Y."/>
            <person name="Xu Y."/>
            <person name="Zhou H."/>
            <person name="Xiong C."/>
            <person name="Li S."/>
            <person name="Yu J."/>
            <person name="Hong S."/>
            <person name="Yu X."/>
            <person name="Zou P."/>
            <person name="Chen C."/>
            <person name="Chang X."/>
            <person name="Wang W."/>
            <person name="Lv Y."/>
            <person name="Sun Y."/>
            <person name="Ma L."/>
            <person name="Shen B."/>
            <person name="Zhu C."/>
        </authorList>
    </citation>
    <scope>NUCLEOTIDE SEQUENCE [LARGE SCALE GENOMIC DNA]</scope>
</reference>
<dbReference type="EnsemblMetazoa" id="ASIC004547-RA">
    <property type="protein sequence ID" value="ASIC004547-PA"/>
    <property type="gene ID" value="ASIC004547"/>
</dbReference>
<accession>A0A084VHH1</accession>
<sequence>MKVHPPVGLEDHDRFFAPNSSQRCHFSPKCCGNLKKPSCSNGFYCDCQGKLFPPSQGLARSQYRQDRYAQHHPALGGKNDTLEVLPKSVYMENTRPESSSSEETAWVDGFARTSNVLACGRAVDKIIRFTDYATVTKR</sequence>
<evidence type="ECO:0000313" key="1">
    <source>
        <dbReference type="EMBL" id="KFB37415.1"/>
    </source>
</evidence>
<keyword evidence="3" id="KW-1185">Reference proteome</keyword>
<protein>
    <submittedName>
        <fullName evidence="1 2">Uncharacterized protein</fullName>
    </submittedName>
</protein>
<evidence type="ECO:0000313" key="2">
    <source>
        <dbReference type="EnsemblMetazoa" id="ASIC004547-PA"/>
    </source>
</evidence>
<evidence type="ECO:0000313" key="3">
    <source>
        <dbReference type="Proteomes" id="UP000030765"/>
    </source>
</evidence>
<name>A0A084VHH1_ANOSI</name>
<gene>
    <name evidence="1" type="ORF">ZHAS_00004547</name>
</gene>
<organism evidence="1">
    <name type="scientific">Anopheles sinensis</name>
    <name type="common">Mosquito</name>
    <dbReference type="NCBI Taxonomy" id="74873"/>
    <lineage>
        <taxon>Eukaryota</taxon>
        <taxon>Metazoa</taxon>
        <taxon>Ecdysozoa</taxon>
        <taxon>Arthropoda</taxon>
        <taxon>Hexapoda</taxon>
        <taxon>Insecta</taxon>
        <taxon>Pterygota</taxon>
        <taxon>Neoptera</taxon>
        <taxon>Endopterygota</taxon>
        <taxon>Diptera</taxon>
        <taxon>Nematocera</taxon>
        <taxon>Culicoidea</taxon>
        <taxon>Culicidae</taxon>
        <taxon>Anophelinae</taxon>
        <taxon>Anopheles</taxon>
    </lineage>
</organism>
<dbReference type="Proteomes" id="UP000030765">
    <property type="component" value="Unassembled WGS sequence"/>
</dbReference>
<dbReference type="VEuPathDB" id="VectorBase:ASIC004547"/>